<keyword evidence="15 19" id="KW-0324">Glycolysis</keyword>
<evidence type="ECO:0000256" key="7">
    <source>
        <dbReference type="ARBA" id="ARBA00018587"/>
    </source>
</evidence>
<dbReference type="InterPro" id="IPR040442">
    <property type="entry name" value="Pyrv_kinase-like_dom_sf"/>
</dbReference>
<keyword evidence="10" id="KW-0547">Nucleotide-binding</keyword>
<evidence type="ECO:0000256" key="15">
    <source>
        <dbReference type="ARBA" id="ARBA00023152"/>
    </source>
</evidence>
<comment type="cofactor">
    <cofactor evidence="2">
        <name>K(+)</name>
        <dbReference type="ChEBI" id="CHEBI:29103"/>
    </cofactor>
</comment>
<dbReference type="InterPro" id="IPR015813">
    <property type="entry name" value="Pyrv/PenolPyrv_kinase-like_dom"/>
</dbReference>
<dbReference type="FunCoup" id="A0A543B3Z3">
    <property type="interactions" value="302"/>
</dbReference>
<dbReference type="Proteomes" id="UP000317043">
    <property type="component" value="Unassembled WGS sequence"/>
</dbReference>
<evidence type="ECO:0000256" key="17">
    <source>
        <dbReference type="ARBA" id="ARBA00048152"/>
    </source>
</evidence>
<organism evidence="22 23">
    <name type="scientific">Stackebrandtia endophytica</name>
    <dbReference type="NCBI Taxonomy" id="1496996"/>
    <lineage>
        <taxon>Bacteria</taxon>
        <taxon>Bacillati</taxon>
        <taxon>Actinomycetota</taxon>
        <taxon>Actinomycetes</taxon>
        <taxon>Glycomycetales</taxon>
        <taxon>Glycomycetaceae</taxon>
        <taxon>Stackebrandtia</taxon>
    </lineage>
</organism>
<dbReference type="EMBL" id="VFOW01000001">
    <property type="protein sequence ID" value="TQL79546.1"/>
    <property type="molecule type" value="Genomic_DNA"/>
</dbReference>
<dbReference type="InterPro" id="IPR015795">
    <property type="entry name" value="Pyrv_Knase_C"/>
</dbReference>
<dbReference type="EC" id="2.7.1.40" evidence="6 18"/>
<dbReference type="AlphaFoldDB" id="A0A543B3Z3"/>
<dbReference type="UniPathway" id="UPA00109">
    <property type="reaction ID" value="UER00188"/>
</dbReference>
<comment type="catalytic activity">
    <reaction evidence="17 19">
        <text>pyruvate + ATP = phosphoenolpyruvate + ADP + H(+)</text>
        <dbReference type="Rhea" id="RHEA:18157"/>
        <dbReference type="ChEBI" id="CHEBI:15361"/>
        <dbReference type="ChEBI" id="CHEBI:15378"/>
        <dbReference type="ChEBI" id="CHEBI:30616"/>
        <dbReference type="ChEBI" id="CHEBI:58702"/>
        <dbReference type="ChEBI" id="CHEBI:456216"/>
        <dbReference type="EC" id="2.7.1.40"/>
    </reaction>
</comment>
<comment type="similarity">
    <text evidence="4 19">Belongs to the pyruvate kinase family.</text>
</comment>
<comment type="subunit">
    <text evidence="5">Homotetramer.</text>
</comment>
<dbReference type="NCBIfam" id="NF004978">
    <property type="entry name" value="PRK06354.1"/>
    <property type="match status" value="1"/>
</dbReference>
<evidence type="ECO:0000256" key="18">
    <source>
        <dbReference type="NCBIfam" id="TIGR01064"/>
    </source>
</evidence>
<keyword evidence="16 22" id="KW-0670">Pyruvate</keyword>
<evidence type="ECO:0000256" key="10">
    <source>
        <dbReference type="ARBA" id="ARBA00022741"/>
    </source>
</evidence>
<dbReference type="InParanoid" id="A0A543B3Z3"/>
<evidence type="ECO:0000256" key="16">
    <source>
        <dbReference type="ARBA" id="ARBA00023317"/>
    </source>
</evidence>
<dbReference type="SUPFAM" id="SSF51621">
    <property type="entry name" value="Phosphoenolpyruvate/pyruvate domain"/>
    <property type="match status" value="1"/>
</dbReference>
<dbReference type="Gene3D" id="2.40.33.10">
    <property type="entry name" value="PK beta-barrel domain-like"/>
    <property type="match status" value="1"/>
</dbReference>
<evidence type="ECO:0000259" key="21">
    <source>
        <dbReference type="Pfam" id="PF02887"/>
    </source>
</evidence>
<keyword evidence="12" id="KW-0067">ATP-binding</keyword>
<dbReference type="FunFam" id="3.40.1380.20:FF:000009">
    <property type="entry name" value="Pyruvate kinase"/>
    <property type="match status" value="1"/>
</dbReference>
<evidence type="ECO:0000256" key="9">
    <source>
        <dbReference type="ARBA" id="ARBA00022723"/>
    </source>
</evidence>
<evidence type="ECO:0000256" key="8">
    <source>
        <dbReference type="ARBA" id="ARBA00022679"/>
    </source>
</evidence>
<evidence type="ECO:0000256" key="3">
    <source>
        <dbReference type="ARBA" id="ARBA00004997"/>
    </source>
</evidence>
<feature type="domain" description="Pyruvate kinase C-terminal" evidence="21">
    <location>
        <begin position="366"/>
        <end position="478"/>
    </location>
</feature>
<dbReference type="GO" id="GO:0016301">
    <property type="term" value="F:kinase activity"/>
    <property type="evidence" value="ECO:0007669"/>
    <property type="project" value="UniProtKB-KW"/>
</dbReference>
<evidence type="ECO:0000259" key="20">
    <source>
        <dbReference type="Pfam" id="PF00224"/>
    </source>
</evidence>
<dbReference type="InterPro" id="IPR036918">
    <property type="entry name" value="Pyrv_Knase_C_sf"/>
</dbReference>
<keyword evidence="9" id="KW-0479">Metal-binding</keyword>
<evidence type="ECO:0000256" key="11">
    <source>
        <dbReference type="ARBA" id="ARBA00022777"/>
    </source>
</evidence>
<evidence type="ECO:0000256" key="6">
    <source>
        <dbReference type="ARBA" id="ARBA00012142"/>
    </source>
</evidence>
<name>A0A543B3Z3_9ACTN</name>
<dbReference type="Pfam" id="PF00224">
    <property type="entry name" value="PK"/>
    <property type="match status" value="1"/>
</dbReference>
<accession>A0A543B3Z3</accession>
<evidence type="ECO:0000256" key="12">
    <source>
        <dbReference type="ARBA" id="ARBA00022840"/>
    </source>
</evidence>
<evidence type="ECO:0000313" key="22">
    <source>
        <dbReference type="EMBL" id="TQL79546.1"/>
    </source>
</evidence>
<evidence type="ECO:0000256" key="5">
    <source>
        <dbReference type="ARBA" id="ARBA00011881"/>
    </source>
</evidence>
<evidence type="ECO:0000256" key="1">
    <source>
        <dbReference type="ARBA" id="ARBA00001946"/>
    </source>
</evidence>
<dbReference type="SUPFAM" id="SSF52935">
    <property type="entry name" value="PK C-terminal domain-like"/>
    <property type="match status" value="1"/>
</dbReference>
<dbReference type="Gene3D" id="3.40.1380.20">
    <property type="entry name" value="Pyruvate kinase, C-terminal domain"/>
    <property type="match status" value="1"/>
</dbReference>
<dbReference type="PRINTS" id="PR01050">
    <property type="entry name" value="PYRUVTKNASE"/>
</dbReference>
<dbReference type="NCBIfam" id="NF004491">
    <property type="entry name" value="PRK05826.1"/>
    <property type="match status" value="1"/>
</dbReference>
<dbReference type="InterPro" id="IPR001697">
    <property type="entry name" value="Pyr_Knase"/>
</dbReference>
<comment type="pathway">
    <text evidence="3 19">Carbohydrate degradation; glycolysis; pyruvate from D-glyceraldehyde 3-phosphate: step 5/5.</text>
</comment>
<evidence type="ECO:0000256" key="19">
    <source>
        <dbReference type="RuleBase" id="RU000504"/>
    </source>
</evidence>
<feature type="domain" description="Pyruvate kinase barrel" evidence="20">
    <location>
        <begin position="16"/>
        <end position="336"/>
    </location>
</feature>
<evidence type="ECO:0000256" key="13">
    <source>
        <dbReference type="ARBA" id="ARBA00022842"/>
    </source>
</evidence>
<evidence type="ECO:0000256" key="2">
    <source>
        <dbReference type="ARBA" id="ARBA00001958"/>
    </source>
</evidence>
<dbReference type="GO" id="GO:0005524">
    <property type="term" value="F:ATP binding"/>
    <property type="evidence" value="ECO:0007669"/>
    <property type="project" value="UniProtKB-KW"/>
</dbReference>
<dbReference type="Pfam" id="PF02887">
    <property type="entry name" value="PK_C"/>
    <property type="match status" value="1"/>
</dbReference>
<dbReference type="GO" id="GO:0004743">
    <property type="term" value="F:pyruvate kinase activity"/>
    <property type="evidence" value="ECO:0007669"/>
    <property type="project" value="UniProtKB-UniRule"/>
</dbReference>
<dbReference type="GO" id="GO:0000287">
    <property type="term" value="F:magnesium ion binding"/>
    <property type="evidence" value="ECO:0007669"/>
    <property type="project" value="UniProtKB-UniRule"/>
</dbReference>
<keyword evidence="14" id="KW-0630">Potassium</keyword>
<keyword evidence="23" id="KW-1185">Reference proteome</keyword>
<dbReference type="InterPro" id="IPR015806">
    <property type="entry name" value="Pyrv_Knase_insert_dom_sf"/>
</dbReference>
<keyword evidence="8 19" id="KW-0808">Transferase</keyword>
<dbReference type="Gene3D" id="3.20.20.60">
    <property type="entry name" value="Phosphoenolpyruvate-binding domains"/>
    <property type="match status" value="1"/>
</dbReference>
<dbReference type="InterPro" id="IPR015793">
    <property type="entry name" value="Pyrv_Knase_brl"/>
</dbReference>
<evidence type="ECO:0000256" key="4">
    <source>
        <dbReference type="ARBA" id="ARBA00008663"/>
    </source>
</evidence>
<protein>
    <recommendedName>
        <fullName evidence="7 18">Pyruvate kinase</fullName>
        <ecNumber evidence="6 18">2.7.1.40</ecNumber>
    </recommendedName>
</protein>
<dbReference type="SUPFAM" id="SSF50800">
    <property type="entry name" value="PK beta-barrel domain-like"/>
    <property type="match status" value="1"/>
</dbReference>
<keyword evidence="13 19" id="KW-0460">Magnesium</keyword>
<proteinExistence type="inferred from homology"/>
<dbReference type="InterPro" id="IPR011037">
    <property type="entry name" value="Pyrv_Knase-like_insert_dom_sf"/>
</dbReference>
<dbReference type="NCBIfam" id="TIGR01064">
    <property type="entry name" value="pyruv_kin"/>
    <property type="match status" value="1"/>
</dbReference>
<dbReference type="GO" id="GO:0030955">
    <property type="term" value="F:potassium ion binding"/>
    <property type="evidence" value="ECO:0007669"/>
    <property type="project" value="UniProtKB-UniRule"/>
</dbReference>
<evidence type="ECO:0000313" key="23">
    <source>
        <dbReference type="Proteomes" id="UP000317043"/>
    </source>
</evidence>
<sequence length="486" mass="52207">MIIQKFLWTRLNFVTRRAKIVCTIGPATATPERIRELVEAGMDVARLNFSHGSHADHESVYRLVREAAAESGRAIGILADLQGPKIRLGKFEGGSAEWNTGDHVTITSQDILGTAERVSVTYAKLPAEVHAGDRLLVDDGKLALEVRDVEGDDIHCLVLEGGPVSNHKGLSLPNVAVSVPALSEKDTEDLRFSLGLGVDMIALSFVRSAEDIKPVHAVMAELDAKRPVLAKIEKPEAVDRLEAIVMAFDGIMVARGDLGVELPLEQVPLVQKRCVQLCRENAKPVIVATQMLDSMISNARPTRAETSDVANAVLDGADAVMLSGETSVGKYPIETVRTMARIVATTEGGQFTPPRLEHDPKTQGGAITHAASRVARAVDAKALVAFSQTGDTVRRLSRLHCPLPLLAFTPEEKTRGQLALSWGVDSHLVEFVHHTDEMFQQVDEAMLGLGAAKIGDLVVIVAGSPPGTPGSTNTLRVHRIGLAEHG</sequence>
<reference evidence="22 23" key="1">
    <citation type="submission" date="2019-06" db="EMBL/GenBank/DDBJ databases">
        <title>Sequencing the genomes of 1000 actinobacteria strains.</title>
        <authorList>
            <person name="Klenk H.-P."/>
        </authorList>
    </citation>
    <scope>NUCLEOTIDE SEQUENCE [LARGE SCALE GENOMIC DNA]</scope>
    <source>
        <strain evidence="22 23">DSM 45928</strain>
    </source>
</reference>
<keyword evidence="11 19" id="KW-0418">Kinase</keyword>
<dbReference type="PANTHER" id="PTHR11817">
    <property type="entry name" value="PYRUVATE KINASE"/>
    <property type="match status" value="1"/>
</dbReference>
<comment type="caution">
    <text evidence="22">The sequence shown here is derived from an EMBL/GenBank/DDBJ whole genome shotgun (WGS) entry which is preliminary data.</text>
</comment>
<evidence type="ECO:0000256" key="14">
    <source>
        <dbReference type="ARBA" id="ARBA00022958"/>
    </source>
</evidence>
<gene>
    <name evidence="22" type="ORF">FB566_5155</name>
</gene>
<comment type="cofactor">
    <cofactor evidence="1">
        <name>Mg(2+)</name>
        <dbReference type="ChEBI" id="CHEBI:18420"/>
    </cofactor>
</comment>
<dbReference type="FunFam" id="2.40.33.10:FF:000001">
    <property type="entry name" value="Pyruvate kinase"/>
    <property type="match status" value="1"/>
</dbReference>
<dbReference type="FunFam" id="3.20.20.60:FF:000025">
    <property type="entry name" value="Pyruvate kinase"/>
    <property type="match status" value="1"/>
</dbReference>
<dbReference type="NCBIfam" id="NF004886">
    <property type="entry name" value="PRK06247.1"/>
    <property type="match status" value="1"/>
</dbReference>